<proteinExistence type="predicted"/>
<evidence type="ECO:0000313" key="2">
    <source>
        <dbReference type="Proteomes" id="UP000265703"/>
    </source>
</evidence>
<accession>A0A397SGS2</accession>
<comment type="caution">
    <text evidence="1">The sequence shown here is derived from an EMBL/GenBank/DDBJ whole genome shotgun (WGS) entry which is preliminary data.</text>
</comment>
<dbReference type="Proteomes" id="UP000265703">
    <property type="component" value="Unassembled WGS sequence"/>
</dbReference>
<keyword evidence="2" id="KW-1185">Reference proteome</keyword>
<protein>
    <submittedName>
        <fullName evidence="1">Uncharacterized protein</fullName>
    </submittedName>
</protein>
<dbReference type="EMBL" id="QKYT01000517">
    <property type="protein sequence ID" value="RIA84099.1"/>
    <property type="molecule type" value="Genomic_DNA"/>
</dbReference>
<dbReference type="OrthoDB" id="2313516at2759"/>
<evidence type="ECO:0000313" key="1">
    <source>
        <dbReference type="EMBL" id="RIA84099.1"/>
    </source>
</evidence>
<dbReference type="AlphaFoldDB" id="A0A397SGS2"/>
<gene>
    <name evidence="1" type="ORF">C1645_832767</name>
</gene>
<reference evidence="1 2" key="1">
    <citation type="submission" date="2018-06" db="EMBL/GenBank/DDBJ databases">
        <title>Comparative genomics reveals the genomic features of Rhizophagus irregularis, R. cerebriforme, R. diaphanum and Gigaspora rosea, and their symbiotic lifestyle signature.</title>
        <authorList>
            <person name="Morin E."/>
            <person name="San Clemente H."/>
            <person name="Chen E.C.H."/>
            <person name="De La Providencia I."/>
            <person name="Hainaut M."/>
            <person name="Kuo A."/>
            <person name="Kohler A."/>
            <person name="Murat C."/>
            <person name="Tang N."/>
            <person name="Roy S."/>
            <person name="Loubradou J."/>
            <person name="Henrissat B."/>
            <person name="Grigoriev I.V."/>
            <person name="Corradi N."/>
            <person name="Roux C."/>
            <person name="Martin F.M."/>
        </authorList>
    </citation>
    <scope>NUCLEOTIDE SEQUENCE [LARGE SCALE GENOMIC DNA]</scope>
    <source>
        <strain evidence="1 2">DAOM 227022</strain>
    </source>
</reference>
<name>A0A397SGS2_9GLOM</name>
<organism evidence="1 2">
    <name type="scientific">Glomus cerebriforme</name>
    <dbReference type="NCBI Taxonomy" id="658196"/>
    <lineage>
        <taxon>Eukaryota</taxon>
        <taxon>Fungi</taxon>
        <taxon>Fungi incertae sedis</taxon>
        <taxon>Mucoromycota</taxon>
        <taxon>Glomeromycotina</taxon>
        <taxon>Glomeromycetes</taxon>
        <taxon>Glomerales</taxon>
        <taxon>Glomeraceae</taxon>
        <taxon>Glomus</taxon>
    </lineage>
</organism>
<sequence length="105" mass="12343">MSAYAPDLSALSTKIFVIYINSASVERLFSSMEQQDDDQFNVSDDDKFFNQAPDDSEYDIKSSHEWRNLVNKWIEMIENKESELNREDEENVDIEPLIDRIMDLD</sequence>